<keyword evidence="6 8" id="KW-0472">Membrane</keyword>
<comment type="similarity">
    <text evidence="8 9">Belongs to the TonB-dependent receptor family.</text>
</comment>
<dbReference type="PANTHER" id="PTHR30442">
    <property type="entry name" value="IRON III DICITRATE TRANSPORT PROTEIN FECA"/>
    <property type="match status" value="1"/>
</dbReference>
<evidence type="ECO:0000256" key="9">
    <source>
        <dbReference type="RuleBase" id="RU003357"/>
    </source>
</evidence>
<accession>A0A8J8JTX8</accession>
<evidence type="ECO:0000256" key="4">
    <source>
        <dbReference type="ARBA" id="ARBA00022692"/>
    </source>
</evidence>
<feature type="signal peptide" evidence="10">
    <location>
        <begin position="1"/>
        <end position="19"/>
    </location>
</feature>
<sequence>MKKQLGSIFFLLLANMVTAQEQTDTIVGKQINKVRVKAFTNTIERMPAITGTRIWNGKKTEVLNLNGIDANIAEKTARQVFAKVPGVFVYDMDGSGNQVNISVRGLDPHRGWELNIRSNGVLTNTDMYGYPASHYSMPMEAIDRIELVRGTGSLQFGAQFGGMLNYVSKQPDTTKQAAFESINSAGSFGMLSTYNALSGRIGKVDYSTYYSKRSSDGYRNNSHSDYEAQYAMLRYAINKSMVLKAEFGRSKYVYQLPGQLTDSMFYANPRQSTRSRNYYSPDIYIPSLNLEWQLSPQTKLSVTSSAVLGSRSSVMFDKTADIKDSLNAATMQYNNRQVDIDNYHSFTTEAIVLHQYKLGKQIHALTLGAQLINNDLHRRQQGKGTTGSDFDLTLFTPGWGRDLHFKTNNIALFAENIFRVNNKLTVSPGIRWEHGQSDMSGTISYYNEANLPNSIKHNFVLLGLNTQYEINKNTNLYAGFAQAYRPVIFKDIIPASIYEAADKNLKDAYGYTVEAGFRGNASGLKWDASLFHITYNNRIGALSTKDDAGNYLLYRTNIGNSATNGIELFAEYGYTLPNKIYVSVFSSTAFMQATYTKAAVKSGNNNIDISGNKVESVPGVITRNGITTKYNGASISLLYSYTAKTFADPLNTVQPSFNGAVGLVPAYGLFDINTTFRLSSKCMLRCNVNNVFNKQYFTKRPGFYPGPGIWPSDGRSFNVSVGVKL</sequence>
<keyword evidence="5 9" id="KW-0798">TonB box</keyword>
<dbReference type="PROSITE" id="PS52016">
    <property type="entry name" value="TONB_DEPENDENT_REC_3"/>
    <property type="match status" value="1"/>
</dbReference>
<dbReference type="PANTHER" id="PTHR30442:SF0">
    <property type="entry name" value="FE(3+) DICITRATE TRANSPORT PROTEIN FECA"/>
    <property type="match status" value="1"/>
</dbReference>
<evidence type="ECO:0000259" key="11">
    <source>
        <dbReference type="Pfam" id="PF00593"/>
    </source>
</evidence>
<keyword evidence="13" id="KW-0675">Receptor</keyword>
<dbReference type="InterPro" id="IPR012910">
    <property type="entry name" value="Plug_dom"/>
</dbReference>
<dbReference type="Gene3D" id="2.40.170.20">
    <property type="entry name" value="TonB-dependent receptor, beta-barrel domain"/>
    <property type="match status" value="1"/>
</dbReference>
<organism evidence="13 14">
    <name type="scientific">Limnovirga soli</name>
    <dbReference type="NCBI Taxonomy" id="2656915"/>
    <lineage>
        <taxon>Bacteria</taxon>
        <taxon>Pseudomonadati</taxon>
        <taxon>Bacteroidota</taxon>
        <taxon>Chitinophagia</taxon>
        <taxon>Chitinophagales</taxon>
        <taxon>Chitinophagaceae</taxon>
        <taxon>Limnovirga</taxon>
    </lineage>
</organism>
<reference evidence="13" key="1">
    <citation type="submission" date="2019-10" db="EMBL/GenBank/DDBJ databases">
        <title>Draft genome sequence of Panacibacter sp. KCS-6.</title>
        <authorList>
            <person name="Yim K.J."/>
        </authorList>
    </citation>
    <scope>NUCLEOTIDE SEQUENCE</scope>
    <source>
        <strain evidence="13">KCS-6</strain>
    </source>
</reference>
<gene>
    <name evidence="13" type="ORF">GD597_13335</name>
</gene>
<dbReference type="EMBL" id="WHPF01000009">
    <property type="protein sequence ID" value="NNV56448.1"/>
    <property type="molecule type" value="Genomic_DNA"/>
</dbReference>
<dbReference type="Pfam" id="PF00593">
    <property type="entry name" value="TonB_dep_Rec_b-barrel"/>
    <property type="match status" value="1"/>
</dbReference>
<keyword evidence="10" id="KW-0732">Signal</keyword>
<protein>
    <submittedName>
        <fullName evidence="13">TonB-dependent receptor</fullName>
    </submittedName>
</protein>
<dbReference type="SUPFAM" id="SSF56935">
    <property type="entry name" value="Porins"/>
    <property type="match status" value="1"/>
</dbReference>
<evidence type="ECO:0000259" key="12">
    <source>
        <dbReference type="Pfam" id="PF07715"/>
    </source>
</evidence>
<evidence type="ECO:0000256" key="3">
    <source>
        <dbReference type="ARBA" id="ARBA00022452"/>
    </source>
</evidence>
<name>A0A8J8JTX8_9BACT</name>
<evidence type="ECO:0000256" key="7">
    <source>
        <dbReference type="ARBA" id="ARBA00023237"/>
    </source>
</evidence>
<dbReference type="InterPro" id="IPR039426">
    <property type="entry name" value="TonB-dep_rcpt-like"/>
</dbReference>
<dbReference type="RefSeq" id="WP_171608392.1">
    <property type="nucleotide sequence ID" value="NZ_WHPF01000009.1"/>
</dbReference>
<proteinExistence type="inferred from homology"/>
<evidence type="ECO:0000256" key="5">
    <source>
        <dbReference type="ARBA" id="ARBA00023077"/>
    </source>
</evidence>
<evidence type="ECO:0000256" key="10">
    <source>
        <dbReference type="SAM" id="SignalP"/>
    </source>
</evidence>
<dbReference type="InterPro" id="IPR036942">
    <property type="entry name" value="Beta-barrel_TonB_sf"/>
</dbReference>
<keyword evidence="14" id="KW-1185">Reference proteome</keyword>
<feature type="chain" id="PRO_5035314192" evidence="10">
    <location>
        <begin position="20"/>
        <end position="725"/>
    </location>
</feature>
<dbReference type="GO" id="GO:0009279">
    <property type="term" value="C:cell outer membrane"/>
    <property type="evidence" value="ECO:0007669"/>
    <property type="project" value="UniProtKB-SubCell"/>
</dbReference>
<evidence type="ECO:0000256" key="2">
    <source>
        <dbReference type="ARBA" id="ARBA00022448"/>
    </source>
</evidence>
<comment type="subcellular location">
    <subcellularLocation>
        <location evidence="1 8">Cell outer membrane</location>
        <topology evidence="1 8">Multi-pass membrane protein</topology>
    </subcellularLocation>
</comment>
<evidence type="ECO:0000256" key="8">
    <source>
        <dbReference type="PROSITE-ProRule" id="PRU01360"/>
    </source>
</evidence>
<evidence type="ECO:0000313" key="14">
    <source>
        <dbReference type="Proteomes" id="UP000598971"/>
    </source>
</evidence>
<keyword evidence="3 8" id="KW-1134">Transmembrane beta strand</keyword>
<keyword evidence="2 8" id="KW-0813">Transport</keyword>
<dbReference type="AlphaFoldDB" id="A0A8J8JTX8"/>
<evidence type="ECO:0000256" key="1">
    <source>
        <dbReference type="ARBA" id="ARBA00004571"/>
    </source>
</evidence>
<comment type="caution">
    <text evidence="13">The sequence shown here is derived from an EMBL/GenBank/DDBJ whole genome shotgun (WGS) entry which is preliminary data.</text>
</comment>
<dbReference type="GO" id="GO:0033214">
    <property type="term" value="P:siderophore-iron import into cell"/>
    <property type="evidence" value="ECO:0007669"/>
    <property type="project" value="TreeGrafter"/>
</dbReference>
<evidence type="ECO:0000313" key="13">
    <source>
        <dbReference type="EMBL" id="NNV56448.1"/>
    </source>
</evidence>
<dbReference type="Gene3D" id="2.170.130.10">
    <property type="entry name" value="TonB-dependent receptor, plug domain"/>
    <property type="match status" value="1"/>
</dbReference>
<keyword evidence="4 8" id="KW-0812">Transmembrane</keyword>
<dbReference type="Pfam" id="PF07715">
    <property type="entry name" value="Plug"/>
    <property type="match status" value="1"/>
</dbReference>
<dbReference type="InterPro" id="IPR000531">
    <property type="entry name" value="Beta-barrel_TonB"/>
</dbReference>
<dbReference type="InterPro" id="IPR037066">
    <property type="entry name" value="Plug_dom_sf"/>
</dbReference>
<keyword evidence="7 8" id="KW-0998">Cell outer membrane</keyword>
<feature type="domain" description="TonB-dependent receptor plug" evidence="12">
    <location>
        <begin position="73"/>
        <end position="159"/>
    </location>
</feature>
<feature type="domain" description="TonB-dependent receptor-like beta-barrel" evidence="11">
    <location>
        <begin position="264"/>
        <end position="691"/>
    </location>
</feature>
<dbReference type="Proteomes" id="UP000598971">
    <property type="component" value="Unassembled WGS sequence"/>
</dbReference>
<evidence type="ECO:0000256" key="6">
    <source>
        <dbReference type="ARBA" id="ARBA00023136"/>
    </source>
</evidence>